<accession>A0ABR3VBF2</accession>
<dbReference type="Gene3D" id="1.20.120.1750">
    <property type="match status" value="1"/>
</dbReference>
<protein>
    <recommendedName>
        <fullName evidence="3">RING-type domain-containing protein</fullName>
    </recommendedName>
</protein>
<proteinExistence type="predicted"/>
<name>A0ABR3VBF2_HUMIN</name>
<keyword evidence="2" id="KW-1185">Reference proteome</keyword>
<comment type="caution">
    <text evidence="1">The sequence shown here is derived from an EMBL/GenBank/DDBJ whole genome shotgun (WGS) entry which is preliminary data.</text>
</comment>
<dbReference type="CDD" id="cd20336">
    <property type="entry name" value="Rcat_RBR"/>
    <property type="match status" value="1"/>
</dbReference>
<organism evidence="1 2">
    <name type="scientific">Humicola insolens</name>
    <name type="common">Soft-rot fungus</name>
    <dbReference type="NCBI Taxonomy" id="85995"/>
    <lineage>
        <taxon>Eukaryota</taxon>
        <taxon>Fungi</taxon>
        <taxon>Dikarya</taxon>
        <taxon>Ascomycota</taxon>
        <taxon>Pezizomycotina</taxon>
        <taxon>Sordariomycetes</taxon>
        <taxon>Sordariomycetidae</taxon>
        <taxon>Sordariales</taxon>
        <taxon>Chaetomiaceae</taxon>
        <taxon>Mycothermus</taxon>
    </lineage>
</organism>
<evidence type="ECO:0000313" key="1">
    <source>
        <dbReference type="EMBL" id="KAL1839135.1"/>
    </source>
</evidence>
<sequence length="298" mass="33311">MATTNEKAVCDLCADDFDPDKGLRGICREGHDWCAECLTNAVRTAAHHFSDTSCMPPRCCGDPILMLEPPKAADNRSVNGSTNATLSLLSPELRAAWETARRKAHALRSEGDPLDIDPTVVRMAMRYRGPNLYQFCKKCKRLTSRSNGCNHMTCICGHDFCLICGGDWFVPGSTEVSTQCHQVYGDSRNHVLKIPPEIQERIKLKDLGIPAAYLDEDATGILCHHEAHLLYKLRLRREPLRDGIPLKAQCHLCGRCFGEFLLECTGCQTLMCLKCRDYLWATRVREGTVTPEKARANS</sequence>
<evidence type="ECO:0008006" key="3">
    <source>
        <dbReference type="Google" id="ProtNLM"/>
    </source>
</evidence>
<evidence type="ECO:0000313" key="2">
    <source>
        <dbReference type="Proteomes" id="UP001583172"/>
    </source>
</evidence>
<gene>
    <name evidence="1" type="ORF">VTJ49DRAFT_1831</name>
</gene>
<dbReference type="Pfam" id="PF22191">
    <property type="entry name" value="IBR_1"/>
    <property type="match status" value="1"/>
</dbReference>
<dbReference type="SUPFAM" id="SSF57850">
    <property type="entry name" value="RING/U-box"/>
    <property type="match status" value="1"/>
</dbReference>
<dbReference type="EMBL" id="JAZGSY010000173">
    <property type="protein sequence ID" value="KAL1839135.1"/>
    <property type="molecule type" value="Genomic_DNA"/>
</dbReference>
<dbReference type="Proteomes" id="UP001583172">
    <property type="component" value="Unassembled WGS sequence"/>
</dbReference>
<reference evidence="1 2" key="1">
    <citation type="journal article" date="2024" name="Commun. Biol.">
        <title>Comparative genomic analysis of thermophilic fungi reveals convergent evolutionary adaptations and gene losses.</title>
        <authorList>
            <person name="Steindorff A.S."/>
            <person name="Aguilar-Pontes M.V."/>
            <person name="Robinson A.J."/>
            <person name="Andreopoulos B."/>
            <person name="LaButti K."/>
            <person name="Kuo A."/>
            <person name="Mondo S."/>
            <person name="Riley R."/>
            <person name="Otillar R."/>
            <person name="Haridas S."/>
            <person name="Lipzen A."/>
            <person name="Grimwood J."/>
            <person name="Schmutz J."/>
            <person name="Clum A."/>
            <person name="Reid I.D."/>
            <person name="Moisan M.C."/>
            <person name="Butler G."/>
            <person name="Nguyen T.T.M."/>
            <person name="Dewar K."/>
            <person name="Conant G."/>
            <person name="Drula E."/>
            <person name="Henrissat B."/>
            <person name="Hansel C."/>
            <person name="Singer S."/>
            <person name="Hutchinson M.I."/>
            <person name="de Vries R.P."/>
            <person name="Natvig D.O."/>
            <person name="Powell A.J."/>
            <person name="Tsang A."/>
            <person name="Grigoriev I.V."/>
        </authorList>
    </citation>
    <scope>NUCLEOTIDE SEQUENCE [LARGE SCALE GENOMIC DNA]</scope>
    <source>
        <strain evidence="1 2">CBS 620.91</strain>
    </source>
</reference>